<dbReference type="Gene3D" id="1.10.730.10">
    <property type="entry name" value="Isoleucyl-tRNA Synthetase, Domain 1"/>
    <property type="match status" value="1"/>
</dbReference>
<evidence type="ECO:0000256" key="7">
    <source>
        <dbReference type="ARBA" id="ARBA00023054"/>
    </source>
</evidence>
<dbReference type="GO" id="GO:0002161">
    <property type="term" value="F:aminoacyl-tRNA deacylase activity"/>
    <property type="evidence" value="ECO:0007669"/>
    <property type="project" value="InterPro"/>
</dbReference>
<feature type="domain" description="Methionyl/Valyl/Leucyl/Isoleucyl-tRNA synthetase anticodon-binding" evidence="13">
    <location>
        <begin position="673"/>
        <end position="822"/>
    </location>
</feature>
<dbReference type="PROSITE" id="PS00178">
    <property type="entry name" value="AA_TRNA_LIGASE_I"/>
    <property type="match status" value="1"/>
</dbReference>
<dbReference type="Gene3D" id="3.40.50.620">
    <property type="entry name" value="HUPs"/>
    <property type="match status" value="2"/>
</dbReference>
<evidence type="ECO:0000313" key="15">
    <source>
        <dbReference type="EMBL" id="UTG69582.1"/>
    </source>
</evidence>
<evidence type="ECO:0000256" key="10">
    <source>
        <dbReference type="ARBA" id="ARBA00060830"/>
    </source>
</evidence>
<dbReference type="InterPro" id="IPR013155">
    <property type="entry name" value="M/V/L/I-tRNA-synth_anticd-bd"/>
</dbReference>
<comment type="subunit">
    <text evidence="11">Monomer.</text>
</comment>
<feature type="domain" description="Valyl-tRNA synthetase tRNA-binding arm" evidence="14">
    <location>
        <begin position="880"/>
        <end position="942"/>
    </location>
</feature>
<dbReference type="GO" id="GO:0005524">
    <property type="term" value="F:ATP binding"/>
    <property type="evidence" value="ECO:0007669"/>
    <property type="project" value="UniProtKB-UniRule"/>
</dbReference>
<sequence>MLDKYNPAEIESKHYQNWEEQGYFQPDMDLTKPSFSIQLPPPNVTGTLHMGHAFNQTIMDGLTRYYRMKGCNTAWIPGTDHAGIATQIVVERQLAAQNVSRHDLGREKFLEKVWEWKEVSGGTITQQMRRVGCSADWTREYFTMDDVRAETVTEVFVRLFEQGLIYRGKRLVNWDPVLGTAVSDLEVESVEEQGSMWHIRYPLADNPAEAVIVATTRPETLLGDVAVAVNPEDERYTHLIGKELILPLTGRTIPVIADEYVEKDFGTGCVKITPAHDFNDYEVGKRHDTRLINVFDLEAKVLVNAEVFNFKGEAQQGFALPEKYAGLDRFAARKQMVADLQEQGFLVEIKPHTLMTPKGDRTGSVIEPMLTSQWFVAMSATPNGGEPDSEFKGLSLADKAKKAVDSGAVRFIPENWVNTYNQWMNNIQDWCISRQLWWGHQIPAWYDNEGNVYVARNQEEAEKQAGKTGLTREEDVLDTWFSSALVPFSTLGWPSETDELKAFLPSNVLVTGYEIIFFWVARMIMMTTHFTGKVPFKDVYIHGIVRDHEGKKMSKSEGNVIDPVDLIDGIDLEKLLVKRTTGLRKPETAPKVEEATKKLFPEGIPSMGADALRFTMASYASLGRSVNFDFKRAEGYRNFCNKLWNATNFVLMNTEDKDCGQDEMQPLAFTFADQWIIGKLQQAEAAVAEAFETYRFDLAAQTLYEFVWNEYCDWYIELAKVQIQTGCPTTQRTTRRTLVRVLETILRLLHPIMPFITEELWQVVAPLANAKTADSIMLAAYPQADKEQIVQTAFDKMAALKDLVEEVRKLRGEMGIAPNVKAPLFVEGSAELEGLLKYLPSLTRLTEAKLVDSLPEAEDAPVAVCNGARLMLKVEIDKTAETARLSKEAEKLQKALDKLNAKLSKPGYTEKAPAHLVEKDKADLAELEDKMAKVQTQLAKLKD</sequence>
<organism evidence="15 16">
    <name type="scientific">Neisseria subflava</name>
    <dbReference type="NCBI Taxonomy" id="28449"/>
    <lineage>
        <taxon>Bacteria</taxon>
        <taxon>Pseudomonadati</taxon>
        <taxon>Pseudomonadota</taxon>
        <taxon>Betaproteobacteria</taxon>
        <taxon>Neisseriales</taxon>
        <taxon>Neisseriaceae</taxon>
        <taxon>Neisseria</taxon>
    </lineage>
</organism>
<feature type="binding site" evidence="11">
    <location>
        <position position="555"/>
    </location>
    <ligand>
        <name>ATP</name>
        <dbReference type="ChEBI" id="CHEBI:30616"/>
    </ligand>
</feature>
<keyword evidence="5 11" id="KW-0067">ATP-binding</keyword>
<dbReference type="InterPro" id="IPR037118">
    <property type="entry name" value="Val-tRNA_synth_C_sf"/>
</dbReference>
<comment type="subcellular location">
    <subcellularLocation>
        <location evidence="1 11">Cytoplasm</location>
    </subcellularLocation>
</comment>
<dbReference type="PANTHER" id="PTHR11946:SF93">
    <property type="entry name" value="VALINE--TRNA LIGASE, CHLOROPLASTIC_MITOCHONDRIAL 2"/>
    <property type="match status" value="1"/>
</dbReference>
<dbReference type="FunFam" id="1.10.287.380:FF:000001">
    <property type="entry name" value="Valine--tRNA ligase"/>
    <property type="match status" value="1"/>
</dbReference>
<reference evidence="15" key="1">
    <citation type="submission" date="2021-04" db="EMBL/GenBank/DDBJ databases">
        <title>Characterizing Neisseria spp. as novel respiratory pathobionts in bronchiectasis.</title>
        <authorList>
            <person name="Li L."/>
            <person name="Mac Aogain M."/>
            <person name="Xu T."/>
            <person name="Jaggi T.K."/>
            <person name="Chan L.Y."/>
            <person name="Keir H.R."/>
            <person name="Dicker A.J."/>
            <person name="Qu J."/>
            <person name="Liu Y."/>
            <person name="Chen H.S."/>
            <person name="Koh M.S."/>
            <person name="Ong T.H."/>
            <person name="Lim A.Y.H."/>
            <person name="Abisheganaden J."/>
            <person name="Low T.B."/>
            <person name="Oliver B.G."/>
            <person name="Tan N.S."/>
            <person name="Fang M."/>
            <person name="Chalmers J.D."/>
            <person name="Chotirmall S.H."/>
        </authorList>
    </citation>
    <scope>NUCLEOTIDE SEQUENCE</scope>
    <source>
        <strain evidence="15">TT0077</strain>
    </source>
</reference>
<evidence type="ECO:0000256" key="11">
    <source>
        <dbReference type="HAMAP-Rule" id="MF_02004"/>
    </source>
</evidence>
<proteinExistence type="inferred from homology"/>
<keyword evidence="2 11" id="KW-0963">Cytoplasm</keyword>
<comment type="similarity">
    <text evidence="10 11">Belongs to the class-I aminoacyl-tRNA synthetase family. ValS type 1 subfamily.</text>
</comment>
<dbReference type="NCBIfam" id="NF004349">
    <property type="entry name" value="PRK05729.1"/>
    <property type="match status" value="1"/>
</dbReference>
<evidence type="ECO:0000256" key="9">
    <source>
        <dbReference type="ARBA" id="ARBA00047552"/>
    </source>
</evidence>
<comment type="function">
    <text evidence="11">Catalyzes the attachment of valine to tRNA(Val). As ValRS can inadvertently accommodate and process structurally similar amino acids such as threonine, to avoid such errors, it has a 'posttransfer' editing activity that hydrolyzes mischarged Thr-tRNA(Val) in a tRNA-dependent manner.</text>
</comment>
<dbReference type="SUPFAM" id="SSF50677">
    <property type="entry name" value="ValRS/IleRS/LeuRS editing domain"/>
    <property type="match status" value="1"/>
</dbReference>
<keyword evidence="3 11" id="KW-0436">Ligase</keyword>
<dbReference type="CDD" id="cd07962">
    <property type="entry name" value="Anticodon_Ia_Val"/>
    <property type="match status" value="1"/>
</dbReference>
<comment type="catalytic activity">
    <reaction evidence="9 11">
        <text>tRNA(Val) + L-valine + ATP = L-valyl-tRNA(Val) + AMP + diphosphate</text>
        <dbReference type="Rhea" id="RHEA:10704"/>
        <dbReference type="Rhea" id="RHEA-COMP:9672"/>
        <dbReference type="Rhea" id="RHEA-COMP:9708"/>
        <dbReference type="ChEBI" id="CHEBI:30616"/>
        <dbReference type="ChEBI" id="CHEBI:33019"/>
        <dbReference type="ChEBI" id="CHEBI:57762"/>
        <dbReference type="ChEBI" id="CHEBI:78442"/>
        <dbReference type="ChEBI" id="CHEBI:78537"/>
        <dbReference type="ChEBI" id="CHEBI:456215"/>
        <dbReference type="EC" id="6.1.1.9"/>
    </reaction>
</comment>
<dbReference type="PRINTS" id="PR00986">
    <property type="entry name" value="TRNASYNTHVAL"/>
</dbReference>
<dbReference type="GO" id="GO:0006438">
    <property type="term" value="P:valyl-tRNA aminoacylation"/>
    <property type="evidence" value="ECO:0007669"/>
    <property type="project" value="UniProtKB-UniRule"/>
</dbReference>
<keyword evidence="4 11" id="KW-0547">Nucleotide-binding</keyword>
<comment type="domain">
    <text evidence="11">The C-terminal coiled-coil domain is crucial for aminoacylation activity.</text>
</comment>
<dbReference type="Gene3D" id="1.10.287.380">
    <property type="entry name" value="Valyl-tRNA synthetase, C-terminal domain"/>
    <property type="match status" value="1"/>
</dbReference>
<dbReference type="InterPro" id="IPR033705">
    <property type="entry name" value="Anticodon_Ia_Val"/>
</dbReference>
<evidence type="ECO:0000256" key="2">
    <source>
        <dbReference type="ARBA" id="ARBA00022490"/>
    </source>
</evidence>
<dbReference type="Proteomes" id="UP001057296">
    <property type="component" value="Chromosome"/>
</dbReference>
<dbReference type="SUPFAM" id="SSF47323">
    <property type="entry name" value="Anticodon-binding domain of a subclass of class I aminoacyl-tRNA synthetases"/>
    <property type="match status" value="1"/>
</dbReference>
<keyword evidence="6 11" id="KW-0648">Protein biosynthesis</keyword>
<evidence type="ECO:0000259" key="14">
    <source>
        <dbReference type="Pfam" id="PF10458"/>
    </source>
</evidence>
<feature type="domain" description="Aminoacyl-tRNA synthetase class Ia" evidence="12">
    <location>
        <begin position="14"/>
        <end position="629"/>
    </location>
</feature>
<evidence type="ECO:0000256" key="8">
    <source>
        <dbReference type="ARBA" id="ARBA00023146"/>
    </source>
</evidence>
<dbReference type="EMBL" id="CP073115">
    <property type="protein sequence ID" value="UTG69582.1"/>
    <property type="molecule type" value="Genomic_DNA"/>
</dbReference>
<dbReference type="InterPro" id="IPR009080">
    <property type="entry name" value="tRNAsynth_Ia_anticodon-bd"/>
</dbReference>
<dbReference type="AlphaFoldDB" id="A0A9X9HTY0"/>
<dbReference type="SUPFAM" id="SSF52374">
    <property type="entry name" value="Nucleotidylyl transferase"/>
    <property type="match status" value="1"/>
</dbReference>
<dbReference type="InterPro" id="IPR001412">
    <property type="entry name" value="aa-tRNA-synth_I_CS"/>
</dbReference>
<dbReference type="Pfam" id="PF10458">
    <property type="entry name" value="Val_tRNA-synt_C"/>
    <property type="match status" value="1"/>
</dbReference>
<evidence type="ECO:0000256" key="4">
    <source>
        <dbReference type="ARBA" id="ARBA00022741"/>
    </source>
</evidence>
<dbReference type="SUPFAM" id="SSF46589">
    <property type="entry name" value="tRNA-binding arm"/>
    <property type="match status" value="1"/>
</dbReference>
<comment type="domain">
    <text evidence="11">ValRS has two distinct active sites: one for aminoacylation and one for editing. The misactivated threonine is translocated from the active site to the editing site.</text>
</comment>
<dbReference type="FunFam" id="3.40.50.620:FF:000020">
    <property type="entry name" value="Valine--tRNA ligase, mitochondrial"/>
    <property type="match status" value="1"/>
</dbReference>
<dbReference type="InterPro" id="IPR002300">
    <property type="entry name" value="aa-tRNA-synth_Ia"/>
</dbReference>
<gene>
    <name evidence="11" type="primary">valS</name>
    <name evidence="15" type="ORF">KCG54_10505</name>
</gene>
<dbReference type="HAMAP" id="MF_02004">
    <property type="entry name" value="Val_tRNA_synth_type1"/>
    <property type="match status" value="1"/>
</dbReference>
<dbReference type="InterPro" id="IPR010978">
    <property type="entry name" value="tRNA-bd_arm"/>
</dbReference>
<evidence type="ECO:0000313" key="16">
    <source>
        <dbReference type="Proteomes" id="UP001057296"/>
    </source>
</evidence>
<evidence type="ECO:0000259" key="12">
    <source>
        <dbReference type="Pfam" id="PF00133"/>
    </source>
</evidence>
<protein>
    <recommendedName>
        <fullName evidence="11">Valine--tRNA ligase</fullName>
        <ecNumber evidence="11">6.1.1.9</ecNumber>
    </recommendedName>
    <alternativeName>
        <fullName evidence="11">Valyl-tRNA synthetase</fullName>
        <shortName evidence="11">ValRS</shortName>
    </alternativeName>
</protein>
<evidence type="ECO:0000256" key="3">
    <source>
        <dbReference type="ARBA" id="ARBA00022598"/>
    </source>
</evidence>
<dbReference type="RefSeq" id="WP_254324137.1">
    <property type="nucleotide sequence ID" value="NZ_CP073115.1"/>
</dbReference>
<dbReference type="PANTHER" id="PTHR11946">
    <property type="entry name" value="VALYL-TRNA SYNTHETASES"/>
    <property type="match status" value="1"/>
</dbReference>
<dbReference type="InterPro" id="IPR019499">
    <property type="entry name" value="Val-tRNA_synth_tRNA-bd"/>
</dbReference>
<dbReference type="Pfam" id="PF00133">
    <property type="entry name" value="tRNA-synt_1"/>
    <property type="match status" value="1"/>
</dbReference>
<feature type="short sequence motif" description="'HIGH' region" evidence="11">
    <location>
        <begin position="42"/>
        <end position="52"/>
    </location>
</feature>
<keyword evidence="7 11" id="KW-0175">Coiled coil</keyword>
<keyword evidence="8 11" id="KW-0030">Aminoacyl-tRNA synthetase</keyword>
<dbReference type="InterPro" id="IPR014729">
    <property type="entry name" value="Rossmann-like_a/b/a_fold"/>
</dbReference>
<dbReference type="FunFam" id="3.40.50.620:FF:000078">
    <property type="entry name" value="Valine--tRNA ligase, mitochondrial"/>
    <property type="match status" value="1"/>
</dbReference>
<evidence type="ECO:0000256" key="1">
    <source>
        <dbReference type="ARBA" id="ARBA00004496"/>
    </source>
</evidence>
<dbReference type="CDD" id="cd00817">
    <property type="entry name" value="ValRS_core"/>
    <property type="match status" value="1"/>
</dbReference>
<dbReference type="InterPro" id="IPR009008">
    <property type="entry name" value="Val/Leu/Ile-tRNA-synth_edit"/>
</dbReference>
<evidence type="ECO:0000256" key="6">
    <source>
        <dbReference type="ARBA" id="ARBA00022917"/>
    </source>
</evidence>
<dbReference type="Pfam" id="PF08264">
    <property type="entry name" value="Anticodon_1"/>
    <property type="match status" value="1"/>
</dbReference>
<dbReference type="GO" id="GO:0005829">
    <property type="term" value="C:cytosol"/>
    <property type="evidence" value="ECO:0007669"/>
    <property type="project" value="TreeGrafter"/>
</dbReference>
<feature type="coiled-coil region" evidence="11">
    <location>
        <begin position="882"/>
        <end position="937"/>
    </location>
</feature>
<feature type="short sequence motif" description="'KMSKS' region" evidence="11">
    <location>
        <begin position="552"/>
        <end position="556"/>
    </location>
</feature>
<name>A0A9X9HTY0_NEISU</name>
<evidence type="ECO:0000259" key="13">
    <source>
        <dbReference type="Pfam" id="PF08264"/>
    </source>
</evidence>
<dbReference type="GO" id="GO:0004832">
    <property type="term" value="F:valine-tRNA ligase activity"/>
    <property type="evidence" value="ECO:0007669"/>
    <property type="project" value="UniProtKB-UniRule"/>
</dbReference>
<dbReference type="FunFam" id="1.10.730.10:FF:000009">
    <property type="entry name" value="Valine--tRNA ligase, mitochondrial"/>
    <property type="match status" value="1"/>
</dbReference>
<dbReference type="InterPro" id="IPR002303">
    <property type="entry name" value="Valyl-tRNA_ligase"/>
</dbReference>
<dbReference type="NCBIfam" id="TIGR00422">
    <property type="entry name" value="valS"/>
    <property type="match status" value="1"/>
</dbReference>
<evidence type="ECO:0000256" key="5">
    <source>
        <dbReference type="ARBA" id="ARBA00022840"/>
    </source>
</evidence>
<dbReference type="Gene3D" id="3.90.740.10">
    <property type="entry name" value="Valyl/Leucyl/Isoleucyl-tRNA synthetase, editing domain"/>
    <property type="match status" value="1"/>
</dbReference>
<dbReference type="EC" id="6.1.1.9" evidence="11"/>
<accession>A0A9X9HTY0</accession>